<keyword evidence="7 8" id="KW-0472">Membrane</keyword>
<dbReference type="RefSeq" id="WP_005657452.1">
    <property type="nucleotide sequence ID" value="NZ_AAZF01000005.1"/>
</dbReference>
<keyword evidence="5 8" id="KW-0812">Transmembrane</keyword>
<dbReference type="EMBL" id="OV040719">
    <property type="protein sequence ID" value="CAH0451384.1"/>
    <property type="molecule type" value="Genomic_DNA"/>
</dbReference>
<reference evidence="9" key="3">
    <citation type="submission" date="2024-01" db="EMBL/GenBank/DDBJ databases">
        <authorList>
            <person name="Riesbeck K."/>
        </authorList>
    </citation>
    <scope>NUCLEOTIDE SEQUENCE</scope>
    <source>
        <strain evidence="9">3655</strain>
    </source>
</reference>
<name>A0A0H3PGS7_HAEI3</name>
<reference evidence="12" key="2">
    <citation type="submission" date="2021-11" db="EMBL/GenBank/DDBJ databases">
        <authorList>
            <person name="Riesbeck K."/>
        </authorList>
    </citation>
    <scope>NUCLEOTIDE SEQUENCE [LARGE SCALE GENOMIC DNA]</scope>
</reference>
<gene>
    <name evidence="10" type="ORF">CGSHi3655_03336</name>
    <name evidence="9" type="ORF">KRLU3655_LOCUS1460</name>
</gene>
<evidence type="ECO:0000256" key="6">
    <source>
        <dbReference type="ARBA" id="ARBA00022989"/>
    </source>
</evidence>
<evidence type="ECO:0000256" key="3">
    <source>
        <dbReference type="ARBA" id="ARBA00022475"/>
    </source>
</evidence>
<evidence type="ECO:0000256" key="1">
    <source>
        <dbReference type="ARBA" id="ARBA00004429"/>
    </source>
</evidence>
<feature type="transmembrane region" description="Helical" evidence="8">
    <location>
        <begin position="70"/>
        <end position="89"/>
    </location>
</feature>
<dbReference type="PANTHER" id="PTHR33931">
    <property type="entry name" value="HOLIN-LIKE PROTEIN CIDA-RELATED"/>
    <property type="match status" value="1"/>
</dbReference>
<evidence type="ECO:0000256" key="4">
    <source>
        <dbReference type="ARBA" id="ARBA00022519"/>
    </source>
</evidence>
<evidence type="ECO:0000256" key="2">
    <source>
        <dbReference type="ARBA" id="ARBA00006979"/>
    </source>
</evidence>
<dbReference type="PANTHER" id="PTHR33931:SF5">
    <property type="entry name" value="UPF0299 MEMBRANE PROTEIN YOHJ"/>
    <property type="match status" value="1"/>
</dbReference>
<dbReference type="GO" id="GO:0005886">
    <property type="term" value="C:plasma membrane"/>
    <property type="evidence" value="ECO:0007669"/>
    <property type="project" value="UniProtKB-SubCell"/>
</dbReference>
<dbReference type="NCBIfam" id="NF002494">
    <property type="entry name" value="PRK01821.1"/>
    <property type="match status" value="1"/>
</dbReference>
<accession>A0A0H3PGS7</accession>
<dbReference type="InterPro" id="IPR022957">
    <property type="entry name" value="Uncharacterised_UPF0299"/>
</dbReference>
<dbReference type="Proteomes" id="UP000837958">
    <property type="component" value="Chromosome"/>
</dbReference>
<dbReference type="Proteomes" id="UP000003185">
    <property type="component" value="Unassembled WGS sequence"/>
</dbReference>
<protein>
    <recommendedName>
        <fullName evidence="8">UPF0299 membrane protein CGSHi3655_03336</fullName>
    </recommendedName>
</protein>
<organism evidence="10 11">
    <name type="scientific">Haemophilus influenzae (strain NTHi 3655)</name>
    <dbReference type="NCBI Taxonomy" id="375177"/>
    <lineage>
        <taxon>Bacteria</taxon>
        <taxon>Pseudomonadati</taxon>
        <taxon>Pseudomonadota</taxon>
        <taxon>Gammaproteobacteria</taxon>
        <taxon>Pasteurellales</taxon>
        <taxon>Pasteurellaceae</taxon>
        <taxon>Haemophilus</taxon>
    </lineage>
</organism>
<dbReference type="EMBL" id="AAZF01000005">
    <property type="protein sequence ID" value="EDJ92666.1"/>
    <property type="molecule type" value="Genomic_DNA"/>
</dbReference>
<keyword evidence="4" id="KW-0997">Cell inner membrane</keyword>
<comment type="subcellular location">
    <subcellularLocation>
        <location evidence="1">Cell inner membrane</location>
        <topology evidence="1">Multi-pass membrane protein</topology>
    </subcellularLocation>
    <subcellularLocation>
        <location evidence="8">Cell membrane</location>
        <topology evidence="8">Multi-pass membrane protein</topology>
    </subcellularLocation>
</comment>
<dbReference type="InterPro" id="IPR005538">
    <property type="entry name" value="LrgA/CidA"/>
</dbReference>
<evidence type="ECO:0000313" key="12">
    <source>
        <dbReference type="Proteomes" id="UP000837958"/>
    </source>
</evidence>
<feature type="transmembrane region" description="Helical" evidence="8">
    <location>
        <begin position="12"/>
        <end position="36"/>
    </location>
</feature>
<feature type="transmembrane region" description="Helical" evidence="8">
    <location>
        <begin position="101"/>
        <end position="123"/>
    </location>
</feature>
<sequence length="147" mass="16710">MKIVEKVVYDSKIIFISSLVILSIMLYLGNLIAYYIPSGVPGSIWGLLLLFLGLTTRVIHLNWIYLGASLLIRFMAVLFVPVSVGIIKYSDLLIEQINILLVPNIVSTCVTLLVIGFLGHYLYQMQSFTHKRKKVIKRRENQVKQAN</sequence>
<dbReference type="AlphaFoldDB" id="A0A0H3PGS7"/>
<evidence type="ECO:0000313" key="10">
    <source>
        <dbReference type="EMBL" id="EDJ92666.1"/>
    </source>
</evidence>
<reference evidence="10 11" key="1">
    <citation type="journal article" date="2007" name="Genome Biol.">
        <title>Characterization and modeling of the Haemophilus influenzae core and supragenomes based on the complete genomic sequences of Rd and 12 clinical nontypeable strains.</title>
        <authorList>
            <person name="Hogg J.S."/>
            <person name="Hu F.Z."/>
            <person name="Janto B."/>
            <person name="Boissy R."/>
            <person name="Hayes J."/>
            <person name="Keefe R."/>
            <person name="Post J.C."/>
            <person name="Ehrlich G.D."/>
        </authorList>
    </citation>
    <scope>NUCLEOTIDE SEQUENCE [LARGE SCALE GENOMIC DNA]</scope>
    <source>
        <strain evidence="10">3655</strain>
        <strain evidence="11">NTHi 3655</strain>
    </source>
</reference>
<evidence type="ECO:0000256" key="7">
    <source>
        <dbReference type="ARBA" id="ARBA00023136"/>
    </source>
</evidence>
<dbReference type="HAMAP" id="MF_01144">
    <property type="entry name" value="UPF0299"/>
    <property type="match status" value="1"/>
</dbReference>
<feature type="transmembrane region" description="Helical" evidence="8">
    <location>
        <begin position="42"/>
        <end position="63"/>
    </location>
</feature>
<proteinExistence type="inferred from homology"/>
<evidence type="ECO:0000313" key="11">
    <source>
        <dbReference type="Proteomes" id="UP000003185"/>
    </source>
</evidence>
<evidence type="ECO:0000313" key="9">
    <source>
        <dbReference type="EMBL" id="CAH0451384.1"/>
    </source>
</evidence>
<keyword evidence="3 8" id="KW-1003">Cell membrane</keyword>
<dbReference type="Pfam" id="PF03788">
    <property type="entry name" value="LrgA"/>
    <property type="match status" value="1"/>
</dbReference>
<comment type="similarity">
    <text evidence="2 8">Belongs to the UPF0299 family.</text>
</comment>
<evidence type="ECO:0000256" key="8">
    <source>
        <dbReference type="HAMAP-Rule" id="MF_01144"/>
    </source>
</evidence>
<evidence type="ECO:0000256" key="5">
    <source>
        <dbReference type="ARBA" id="ARBA00022692"/>
    </source>
</evidence>
<keyword evidence="6 8" id="KW-1133">Transmembrane helix</keyword>